<reference evidence="2" key="1">
    <citation type="journal article" date="2023" name="Mol. Phylogenet. Evol.">
        <title>Genome-scale phylogeny and comparative genomics of the fungal order Sordariales.</title>
        <authorList>
            <person name="Hensen N."/>
            <person name="Bonometti L."/>
            <person name="Westerberg I."/>
            <person name="Brannstrom I.O."/>
            <person name="Guillou S."/>
            <person name="Cros-Aarteil S."/>
            <person name="Calhoun S."/>
            <person name="Haridas S."/>
            <person name="Kuo A."/>
            <person name="Mondo S."/>
            <person name="Pangilinan J."/>
            <person name="Riley R."/>
            <person name="LaButti K."/>
            <person name="Andreopoulos B."/>
            <person name="Lipzen A."/>
            <person name="Chen C."/>
            <person name="Yan M."/>
            <person name="Daum C."/>
            <person name="Ng V."/>
            <person name="Clum A."/>
            <person name="Steindorff A."/>
            <person name="Ohm R.A."/>
            <person name="Martin F."/>
            <person name="Silar P."/>
            <person name="Natvig D.O."/>
            <person name="Lalanne C."/>
            <person name="Gautier V."/>
            <person name="Ament-Velasquez S.L."/>
            <person name="Kruys A."/>
            <person name="Hutchinson M.I."/>
            <person name="Powell A.J."/>
            <person name="Barry K."/>
            <person name="Miller A.N."/>
            <person name="Grigoriev I.V."/>
            <person name="Debuchy R."/>
            <person name="Gladieux P."/>
            <person name="Hiltunen Thoren M."/>
            <person name="Johannesson H."/>
        </authorList>
    </citation>
    <scope>NUCLEOTIDE SEQUENCE</scope>
    <source>
        <strain evidence="2">CBS 757.83</strain>
    </source>
</reference>
<protein>
    <submittedName>
        <fullName evidence="2">Uncharacterized protein</fullName>
    </submittedName>
</protein>
<organism evidence="2 3">
    <name type="scientific">Parathielavia hyrcaniae</name>
    <dbReference type="NCBI Taxonomy" id="113614"/>
    <lineage>
        <taxon>Eukaryota</taxon>
        <taxon>Fungi</taxon>
        <taxon>Dikarya</taxon>
        <taxon>Ascomycota</taxon>
        <taxon>Pezizomycotina</taxon>
        <taxon>Sordariomycetes</taxon>
        <taxon>Sordariomycetidae</taxon>
        <taxon>Sordariales</taxon>
        <taxon>Chaetomiaceae</taxon>
        <taxon>Parathielavia</taxon>
    </lineage>
</organism>
<dbReference type="Proteomes" id="UP001305647">
    <property type="component" value="Unassembled WGS sequence"/>
</dbReference>
<accession>A0AAN6QCN6</accession>
<reference evidence="2" key="2">
    <citation type="submission" date="2023-05" db="EMBL/GenBank/DDBJ databases">
        <authorList>
            <consortium name="Lawrence Berkeley National Laboratory"/>
            <person name="Steindorff A."/>
            <person name="Hensen N."/>
            <person name="Bonometti L."/>
            <person name="Westerberg I."/>
            <person name="Brannstrom I.O."/>
            <person name="Guillou S."/>
            <person name="Cros-Aarteil S."/>
            <person name="Calhoun S."/>
            <person name="Haridas S."/>
            <person name="Kuo A."/>
            <person name="Mondo S."/>
            <person name="Pangilinan J."/>
            <person name="Riley R."/>
            <person name="Labutti K."/>
            <person name="Andreopoulos B."/>
            <person name="Lipzen A."/>
            <person name="Chen C."/>
            <person name="Yanf M."/>
            <person name="Daum C."/>
            <person name="Ng V."/>
            <person name="Clum A."/>
            <person name="Ohm R."/>
            <person name="Martin F."/>
            <person name="Silar P."/>
            <person name="Natvig D."/>
            <person name="Lalanne C."/>
            <person name="Gautier V."/>
            <person name="Ament-Velasquez S.L."/>
            <person name="Kruys A."/>
            <person name="Hutchinson M.I."/>
            <person name="Powell A.J."/>
            <person name="Barry K."/>
            <person name="Miller A.N."/>
            <person name="Grigoriev I.V."/>
            <person name="Debuchy R."/>
            <person name="Gladieux P."/>
            <person name="Thoren M.H."/>
            <person name="Johannesson H."/>
        </authorList>
    </citation>
    <scope>NUCLEOTIDE SEQUENCE</scope>
    <source>
        <strain evidence="2">CBS 757.83</strain>
    </source>
</reference>
<sequence length="260" mass="28806">MAPALKPLRAFHNIEEWANRHRAGTEAEFAADQKMIEQINKENNKFRAWILSKTRQTPKRIEYLVVVQFGPDGERNMPQQGEPARLRVVFADNTATRSWDCRRIENPVALTSFKTDSAEKLATYHVTVHIADSHDGIHPLIDTTPASRTTPESPAAAAKSNDAHSDLASSSHDVSGISDCSPVAFLQKGDAGKLALTVANAVHVNFWMTASEATKNAELDALEHFCGRHKGNVSERQEKAFEYFVLLRNPDFYGVPVAVS</sequence>
<name>A0AAN6QCN6_9PEZI</name>
<keyword evidence="3" id="KW-1185">Reference proteome</keyword>
<dbReference type="AlphaFoldDB" id="A0AAN6QCN6"/>
<evidence type="ECO:0000313" key="3">
    <source>
        <dbReference type="Proteomes" id="UP001305647"/>
    </source>
</evidence>
<evidence type="ECO:0000256" key="1">
    <source>
        <dbReference type="SAM" id="MobiDB-lite"/>
    </source>
</evidence>
<feature type="region of interest" description="Disordered" evidence="1">
    <location>
        <begin position="137"/>
        <end position="171"/>
    </location>
</feature>
<dbReference type="EMBL" id="MU863625">
    <property type="protein sequence ID" value="KAK4105815.1"/>
    <property type="molecule type" value="Genomic_DNA"/>
</dbReference>
<proteinExistence type="predicted"/>
<comment type="caution">
    <text evidence="2">The sequence shown here is derived from an EMBL/GenBank/DDBJ whole genome shotgun (WGS) entry which is preliminary data.</text>
</comment>
<gene>
    <name evidence="2" type="ORF">N658DRAFT_483228</name>
</gene>
<evidence type="ECO:0000313" key="2">
    <source>
        <dbReference type="EMBL" id="KAK4105815.1"/>
    </source>
</evidence>